<dbReference type="EnsemblBacteria" id="ACA41089">
    <property type="protein sequence ID" value="ACA41089"/>
    <property type="gene ID" value="Bsph_3603"/>
</dbReference>
<dbReference type="PROSITE" id="PS50076">
    <property type="entry name" value="DNAJ_2"/>
    <property type="match status" value="1"/>
</dbReference>
<dbReference type="EMBL" id="CP000817">
    <property type="protein sequence ID" value="ACA41089.1"/>
    <property type="molecule type" value="Genomic_DNA"/>
</dbReference>
<dbReference type="KEGG" id="lsp:Bsph_3603"/>
<dbReference type="PANTHER" id="PTHR44825">
    <property type="match status" value="1"/>
</dbReference>
<dbReference type="Pfam" id="PF00226">
    <property type="entry name" value="DnaJ"/>
    <property type="match status" value="1"/>
</dbReference>
<dbReference type="CDD" id="cd06257">
    <property type="entry name" value="DnaJ"/>
    <property type="match status" value="1"/>
</dbReference>
<evidence type="ECO:0000313" key="6">
    <source>
        <dbReference type="Proteomes" id="UP000002164"/>
    </source>
</evidence>
<dbReference type="SUPFAM" id="SSF46565">
    <property type="entry name" value="Chaperone J-domain"/>
    <property type="match status" value="1"/>
</dbReference>
<protein>
    <submittedName>
        <fullName evidence="5">Chaperone protein</fullName>
    </submittedName>
</protein>
<dbReference type="InterPro" id="IPR052763">
    <property type="entry name" value="DnaJ_C4"/>
</dbReference>
<evidence type="ECO:0000256" key="2">
    <source>
        <dbReference type="ARBA" id="ARBA00023016"/>
    </source>
</evidence>
<dbReference type="PANTHER" id="PTHR44825:SF1">
    <property type="entry name" value="DNAJ HOMOLOG SUBFAMILY C MEMBER 4"/>
    <property type="match status" value="1"/>
</dbReference>
<dbReference type="InterPro" id="IPR001623">
    <property type="entry name" value="DnaJ_domain"/>
</dbReference>
<reference evidence="5 6" key="1">
    <citation type="journal article" date="2008" name="J. Bacteriol.">
        <title>Complete genome sequence of the mosquitocidal bacterium Bacillus sphaericus C3-41 and comparison with those of closely related Bacillus species.</title>
        <authorList>
            <person name="Hu X."/>
            <person name="Fan W."/>
            <person name="Han B."/>
            <person name="Liu H."/>
            <person name="Zheng D."/>
            <person name="Li Q."/>
            <person name="Dong W."/>
            <person name="Yan J."/>
            <person name="Gao M."/>
            <person name="Berry C."/>
            <person name="Yuan Z."/>
        </authorList>
    </citation>
    <scope>NUCLEOTIDE SEQUENCE [LARGE SCALE GENOMIC DNA]</scope>
    <source>
        <strain evidence="5 6">C3-41</strain>
    </source>
</reference>
<evidence type="ECO:0000259" key="4">
    <source>
        <dbReference type="PROSITE" id="PS50076"/>
    </source>
</evidence>
<dbReference type="HOGENOM" id="CLU_017633_12_6_9"/>
<dbReference type="SMART" id="SM00271">
    <property type="entry name" value="DnaJ"/>
    <property type="match status" value="1"/>
</dbReference>
<dbReference type="RefSeq" id="WP_012295148.1">
    <property type="nucleotide sequence ID" value="NC_010382.1"/>
</dbReference>
<dbReference type="PRINTS" id="PR00625">
    <property type="entry name" value="JDOMAIN"/>
</dbReference>
<evidence type="ECO:0000313" key="5">
    <source>
        <dbReference type="EMBL" id="ACA41089.1"/>
    </source>
</evidence>
<sequence>MMKTHYEILGVSRNATQDQIKLAYRKLSKKHHPDVSGGNKDSEDIFLKATEAYKVLKDPALRESYDARLDDLGTSWQTEQKDERHSNGHQSSEKKPDFNINNIEKNFEHFFGFNPKTKEMSSTLHKNAKKNPLDTTDLFERFFNK</sequence>
<name>B1HSN1_LYSSC</name>
<proteinExistence type="predicted"/>
<dbReference type="InterPro" id="IPR036869">
    <property type="entry name" value="J_dom_sf"/>
</dbReference>
<dbReference type="GO" id="GO:0006260">
    <property type="term" value="P:DNA replication"/>
    <property type="evidence" value="ECO:0007669"/>
    <property type="project" value="UniProtKB-KW"/>
</dbReference>
<evidence type="ECO:0000256" key="1">
    <source>
        <dbReference type="ARBA" id="ARBA00022705"/>
    </source>
</evidence>
<dbReference type="AlphaFoldDB" id="B1HSN1"/>
<keyword evidence="1" id="KW-0235">DNA replication</keyword>
<feature type="compositionally biased region" description="Basic and acidic residues" evidence="3">
    <location>
        <begin position="79"/>
        <end position="97"/>
    </location>
</feature>
<feature type="region of interest" description="Disordered" evidence="3">
    <location>
        <begin position="73"/>
        <end position="99"/>
    </location>
</feature>
<organism evidence="5 6">
    <name type="scientific">Lysinibacillus sphaericus (strain C3-41)</name>
    <dbReference type="NCBI Taxonomy" id="444177"/>
    <lineage>
        <taxon>Bacteria</taxon>
        <taxon>Bacillati</taxon>
        <taxon>Bacillota</taxon>
        <taxon>Bacilli</taxon>
        <taxon>Bacillales</taxon>
        <taxon>Bacillaceae</taxon>
        <taxon>Lysinibacillus</taxon>
    </lineage>
</organism>
<feature type="domain" description="J" evidence="4">
    <location>
        <begin position="4"/>
        <end position="69"/>
    </location>
</feature>
<evidence type="ECO:0000256" key="3">
    <source>
        <dbReference type="SAM" id="MobiDB-lite"/>
    </source>
</evidence>
<gene>
    <name evidence="5" type="primary">dnaJ</name>
    <name evidence="5" type="ordered locus">Bsph_3603</name>
</gene>
<dbReference type="Proteomes" id="UP000002164">
    <property type="component" value="Chromosome"/>
</dbReference>
<accession>B1HSN1</accession>
<dbReference type="Gene3D" id="1.10.287.110">
    <property type="entry name" value="DnaJ domain"/>
    <property type="match status" value="1"/>
</dbReference>
<keyword evidence="2" id="KW-0346">Stress response</keyword>